<dbReference type="InterPro" id="IPR051713">
    <property type="entry name" value="T-cell_Activation_Regulation"/>
</dbReference>
<evidence type="ECO:0000256" key="9">
    <source>
        <dbReference type="ARBA" id="ARBA00023180"/>
    </source>
</evidence>
<dbReference type="SUPFAM" id="SSF48726">
    <property type="entry name" value="Immunoglobulin"/>
    <property type="match status" value="1"/>
</dbReference>
<organism evidence="13 14">
    <name type="scientific">Eptatretus burgeri</name>
    <name type="common">Inshore hagfish</name>
    <dbReference type="NCBI Taxonomy" id="7764"/>
    <lineage>
        <taxon>Eukaryota</taxon>
        <taxon>Metazoa</taxon>
        <taxon>Chordata</taxon>
        <taxon>Craniata</taxon>
        <taxon>Vertebrata</taxon>
        <taxon>Cyclostomata</taxon>
        <taxon>Myxini</taxon>
        <taxon>Myxiniformes</taxon>
        <taxon>Myxinidae</taxon>
        <taxon>Eptatretinae</taxon>
        <taxon>Eptatretus</taxon>
    </lineage>
</organism>
<protein>
    <recommendedName>
        <fullName evidence="12">Ig-like domain-containing protein</fullName>
    </recommendedName>
</protein>
<dbReference type="GO" id="GO:0009897">
    <property type="term" value="C:external side of plasma membrane"/>
    <property type="evidence" value="ECO:0007669"/>
    <property type="project" value="TreeGrafter"/>
</dbReference>
<dbReference type="InterPro" id="IPR007110">
    <property type="entry name" value="Ig-like_dom"/>
</dbReference>
<keyword evidence="10" id="KW-0393">Immunoglobulin domain</keyword>
<keyword evidence="5" id="KW-1133">Transmembrane helix</keyword>
<dbReference type="AlphaFoldDB" id="A0A8C4N2P6"/>
<dbReference type="Proteomes" id="UP000694388">
    <property type="component" value="Unplaced"/>
</dbReference>
<feature type="chain" id="PRO_5034398568" description="Ig-like domain-containing protein" evidence="11">
    <location>
        <begin position="20"/>
        <end position="177"/>
    </location>
</feature>
<keyword evidence="2" id="KW-1003">Cell membrane</keyword>
<dbReference type="GO" id="GO:0071222">
    <property type="term" value="P:cellular response to lipopolysaccharide"/>
    <property type="evidence" value="ECO:0007669"/>
    <property type="project" value="TreeGrafter"/>
</dbReference>
<dbReference type="PANTHER" id="PTHR25466">
    <property type="entry name" value="T-LYMPHOCYTE ACTIVATION ANTIGEN"/>
    <property type="match status" value="1"/>
</dbReference>
<dbReference type="GO" id="GO:0007166">
    <property type="term" value="P:cell surface receptor signaling pathway"/>
    <property type="evidence" value="ECO:0007669"/>
    <property type="project" value="TreeGrafter"/>
</dbReference>
<dbReference type="GO" id="GO:0031295">
    <property type="term" value="P:T cell costimulation"/>
    <property type="evidence" value="ECO:0007669"/>
    <property type="project" value="TreeGrafter"/>
</dbReference>
<reference evidence="13" key="2">
    <citation type="submission" date="2025-09" db="UniProtKB">
        <authorList>
            <consortium name="Ensembl"/>
        </authorList>
    </citation>
    <scope>IDENTIFICATION</scope>
</reference>
<evidence type="ECO:0000256" key="3">
    <source>
        <dbReference type="ARBA" id="ARBA00022692"/>
    </source>
</evidence>
<dbReference type="Gene3D" id="2.60.40.10">
    <property type="entry name" value="Immunoglobulins"/>
    <property type="match status" value="1"/>
</dbReference>
<evidence type="ECO:0000256" key="6">
    <source>
        <dbReference type="ARBA" id="ARBA00023136"/>
    </source>
</evidence>
<evidence type="ECO:0000313" key="13">
    <source>
        <dbReference type="Ensembl" id="ENSEBUP00000000092.1"/>
    </source>
</evidence>
<dbReference type="GO" id="GO:0006955">
    <property type="term" value="P:immune response"/>
    <property type="evidence" value="ECO:0007669"/>
    <property type="project" value="TreeGrafter"/>
</dbReference>
<dbReference type="PROSITE" id="PS50835">
    <property type="entry name" value="IG_LIKE"/>
    <property type="match status" value="1"/>
</dbReference>
<keyword evidence="9" id="KW-0325">Glycoprotein</keyword>
<dbReference type="PANTHER" id="PTHR25466:SF14">
    <property type="entry name" value="BUTYROPHILIN SUBFAMILY 2 MEMBER A2-LIKE-RELATED"/>
    <property type="match status" value="1"/>
</dbReference>
<accession>A0A8C4N2P6</accession>
<keyword evidence="8" id="KW-0675">Receptor</keyword>
<keyword evidence="7" id="KW-1015">Disulfide bond</keyword>
<sequence length="177" mass="19796">MFSPLFVCLSVCLFVNSISQKVCTDSLNINPKNTIIVWKHLNGTELSLVHYSYEGVNSLENQEPRYNDRTSLPDESKICHGNVSLILTAVRKHDEGKYSCSPPLIIPHPKPYTFLPPLILPKPTSIKFPAFLPESPCGVHLVYPVYPAPSLSLPQISCLCSPLICASLSYKRWEGFH</sequence>
<proteinExistence type="predicted"/>
<evidence type="ECO:0000256" key="10">
    <source>
        <dbReference type="ARBA" id="ARBA00023319"/>
    </source>
</evidence>
<comment type="subcellular location">
    <subcellularLocation>
        <location evidence="1">Cell membrane</location>
        <topology evidence="1">Single-pass type I membrane protein</topology>
    </subcellularLocation>
</comment>
<evidence type="ECO:0000313" key="14">
    <source>
        <dbReference type="Proteomes" id="UP000694388"/>
    </source>
</evidence>
<reference evidence="13" key="1">
    <citation type="submission" date="2025-08" db="UniProtKB">
        <authorList>
            <consortium name="Ensembl"/>
        </authorList>
    </citation>
    <scope>IDENTIFICATION</scope>
</reference>
<feature type="signal peptide" evidence="11">
    <location>
        <begin position="1"/>
        <end position="19"/>
    </location>
</feature>
<keyword evidence="14" id="KW-1185">Reference proteome</keyword>
<keyword evidence="3" id="KW-0812">Transmembrane</keyword>
<dbReference type="InterPro" id="IPR036179">
    <property type="entry name" value="Ig-like_dom_sf"/>
</dbReference>
<evidence type="ECO:0000256" key="5">
    <source>
        <dbReference type="ARBA" id="ARBA00022989"/>
    </source>
</evidence>
<keyword evidence="4 11" id="KW-0732">Signal</keyword>
<evidence type="ECO:0000256" key="11">
    <source>
        <dbReference type="SAM" id="SignalP"/>
    </source>
</evidence>
<dbReference type="GO" id="GO:0042130">
    <property type="term" value="P:negative regulation of T cell proliferation"/>
    <property type="evidence" value="ECO:0007669"/>
    <property type="project" value="TreeGrafter"/>
</dbReference>
<evidence type="ECO:0000259" key="12">
    <source>
        <dbReference type="PROSITE" id="PS50835"/>
    </source>
</evidence>
<feature type="domain" description="Ig-like" evidence="12">
    <location>
        <begin position="1"/>
        <end position="100"/>
    </location>
</feature>
<evidence type="ECO:0000256" key="1">
    <source>
        <dbReference type="ARBA" id="ARBA00004251"/>
    </source>
</evidence>
<evidence type="ECO:0000256" key="8">
    <source>
        <dbReference type="ARBA" id="ARBA00023170"/>
    </source>
</evidence>
<dbReference type="Ensembl" id="ENSEBUT00000000381.1">
    <property type="protein sequence ID" value="ENSEBUP00000000092.1"/>
    <property type="gene ID" value="ENSEBUG00000000331.1"/>
</dbReference>
<dbReference type="InterPro" id="IPR013783">
    <property type="entry name" value="Ig-like_fold"/>
</dbReference>
<evidence type="ECO:0000256" key="7">
    <source>
        <dbReference type="ARBA" id="ARBA00023157"/>
    </source>
</evidence>
<keyword evidence="6" id="KW-0472">Membrane</keyword>
<name>A0A8C4N2P6_EPTBU</name>
<evidence type="ECO:0000256" key="2">
    <source>
        <dbReference type="ARBA" id="ARBA00022475"/>
    </source>
</evidence>
<dbReference type="GO" id="GO:0042102">
    <property type="term" value="P:positive regulation of T cell proliferation"/>
    <property type="evidence" value="ECO:0007669"/>
    <property type="project" value="TreeGrafter"/>
</dbReference>
<evidence type="ECO:0000256" key="4">
    <source>
        <dbReference type="ARBA" id="ARBA00022729"/>
    </source>
</evidence>